<protein>
    <submittedName>
        <fullName evidence="1">Uncharacterized protein</fullName>
    </submittedName>
</protein>
<evidence type="ECO:0000313" key="2">
    <source>
        <dbReference type="Proteomes" id="UP000237271"/>
    </source>
</evidence>
<gene>
    <name evidence="1" type="ORF">PHPALM_13374</name>
</gene>
<dbReference type="Pfam" id="PF14223">
    <property type="entry name" value="Retrotran_gag_2"/>
    <property type="match status" value="1"/>
</dbReference>
<proteinExistence type="predicted"/>
<dbReference type="EMBL" id="NCKW01007251">
    <property type="protein sequence ID" value="POM70216.1"/>
    <property type="molecule type" value="Genomic_DNA"/>
</dbReference>
<sequence length="156" mass="17742">MPIRVQVELYKTEVMGDQGAEAAPAGAEGAAVNFVRGSTKPPLFEGTFELYRAELELYLDERNAWRIMIGDETRPENGDAEQAEFDRRDRLARATILRGLRGGRKNDDALKVCGLSTAAEMWELLMSDYTQRDFSYARMRSYYDVNYTNALINRIS</sequence>
<comment type="caution">
    <text evidence="1">The sequence shown here is derived from an EMBL/GenBank/DDBJ whole genome shotgun (WGS) entry which is preliminary data.</text>
</comment>
<accession>A0A2P4XXE4</accession>
<dbReference type="AlphaFoldDB" id="A0A2P4XXE4"/>
<dbReference type="OrthoDB" id="120431at2759"/>
<name>A0A2P4XXE4_9STRA</name>
<organism evidence="1 2">
    <name type="scientific">Phytophthora palmivora</name>
    <dbReference type="NCBI Taxonomy" id="4796"/>
    <lineage>
        <taxon>Eukaryota</taxon>
        <taxon>Sar</taxon>
        <taxon>Stramenopiles</taxon>
        <taxon>Oomycota</taxon>
        <taxon>Peronosporomycetes</taxon>
        <taxon>Peronosporales</taxon>
        <taxon>Peronosporaceae</taxon>
        <taxon>Phytophthora</taxon>
    </lineage>
</organism>
<dbReference type="Proteomes" id="UP000237271">
    <property type="component" value="Unassembled WGS sequence"/>
</dbReference>
<reference evidence="1 2" key="1">
    <citation type="journal article" date="2017" name="Genome Biol. Evol.">
        <title>Phytophthora megakarya and P. palmivora, closely related causal agents of cacao black pod rot, underwent increases in genome sizes and gene numbers by different mechanisms.</title>
        <authorList>
            <person name="Ali S.S."/>
            <person name="Shao J."/>
            <person name="Lary D.J."/>
            <person name="Kronmiller B."/>
            <person name="Shen D."/>
            <person name="Strem M.D."/>
            <person name="Amoako-Attah I."/>
            <person name="Akrofi A.Y."/>
            <person name="Begoude B.A."/>
            <person name="Ten Hoopen G.M."/>
            <person name="Coulibaly K."/>
            <person name="Kebe B.I."/>
            <person name="Melnick R.L."/>
            <person name="Guiltinan M.J."/>
            <person name="Tyler B.M."/>
            <person name="Meinhardt L.W."/>
            <person name="Bailey B.A."/>
        </authorList>
    </citation>
    <scope>NUCLEOTIDE SEQUENCE [LARGE SCALE GENOMIC DNA]</scope>
    <source>
        <strain evidence="2">sbr112.9</strain>
    </source>
</reference>
<keyword evidence="2" id="KW-1185">Reference proteome</keyword>
<evidence type="ECO:0000313" key="1">
    <source>
        <dbReference type="EMBL" id="POM70216.1"/>
    </source>
</evidence>